<protein>
    <submittedName>
        <fullName evidence="1">Uncharacterized protein</fullName>
    </submittedName>
</protein>
<reference evidence="1 2" key="1">
    <citation type="submission" date="2019-09" db="EMBL/GenBank/DDBJ databases">
        <title>Actinomadura physcomitrii sp. nov., a novel actinomycete isolated from moss [Physcomitrium sphaericum (Ludw) Fuernr].</title>
        <authorList>
            <person name="Zhuang X."/>
            <person name="Liu C."/>
        </authorList>
    </citation>
    <scope>NUCLEOTIDE SEQUENCE [LARGE SCALE GENOMIC DNA]</scope>
    <source>
        <strain evidence="1 2">HMC1</strain>
    </source>
</reference>
<keyword evidence="2" id="KW-1185">Reference proteome</keyword>
<gene>
    <name evidence="1" type="ORF">F8566_22555</name>
</gene>
<dbReference type="AlphaFoldDB" id="A0A6H9YMK0"/>
<sequence>MVGCGDPRQLWSPDITGVLDDYERFLKQPDRWLYVPRPDPYCGPIRARDRLQRELDHLPGRARSDLHRIVRRLDAEFRRRTLPDPDPDLDEWQPGAWWQRRLLDGDQER</sequence>
<dbReference type="OrthoDB" id="3430125at2"/>
<proteinExistence type="predicted"/>
<organism evidence="1 2">
    <name type="scientific">Actinomadura rudentiformis</name>
    <dbReference type="NCBI Taxonomy" id="359158"/>
    <lineage>
        <taxon>Bacteria</taxon>
        <taxon>Bacillati</taxon>
        <taxon>Actinomycetota</taxon>
        <taxon>Actinomycetes</taxon>
        <taxon>Streptosporangiales</taxon>
        <taxon>Thermomonosporaceae</taxon>
        <taxon>Actinomadura</taxon>
    </lineage>
</organism>
<name>A0A6H9YMK0_9ACTN</name>
<accession>A0A6H9YMK0</accession>
<comment type="caution">
    <text evidence="1">The sequence shown here is derived from an EMBL/GenBank/DDBJ whole genome shotgun (WGS) entry which is preliminary data.</text>
</comment>
<evidence type="ECO:0000313" key="1">
    <source>
        <dbReference type="EMBL" id="KAB2347060.1"/>
    </source>
</evidence>
<evidence type="ECO:0000313" key="2">
    <source>
        <dbReference type="Proteomes" id="UP000468735"/>
    </source>
</evidence>
<dbReference type="EMBL" id="WBMT01000010">
    <property type="protein sequence ID" value="KAB2347060.1"/>
    <property type="molecule type" value="Genomic_DNA"/>
</dbReference>
<dbReference type="Proteomes" id="UP000468735">
    <property type="component" value="Unassembled WGS sequence"/>
</dbReference>